<evidence type="ECO:0000313" key="2">
    <source>
        <dbReference type="EMBL" id="CCE90827.1"/>
    </source>
</evidence>
<keyword evidence="1" id="KW-1133">Transmembrane helix</keyword>
<evidence type="ECO:0000256" key="1">
    <source>
        <dbReference type="SAM" id="Phobius"/>
    </source>
</evidence>
<protein>
    <submittedName>
        <fullName evidence="2">Uncharacterized protein</fullName>
    </submittedName>
</protein>
<organism evidence="2 3">
    <name type="scientific">Torulaspora delbrueckii</name>
    <name type="common">Yeast</name>
    <name type="synonym">Candida colliculosa</name>
    <dbReference type="NCBI Taxonomy" id="4950"/>
    <lineage>
        <taxon>Eukaryota</taxon>
        <taxon>Fungi</taxon>
        <taxon>Dikarya</taxon>
        <taxon>Ascomycota</taxon>
        <taxon>Saccharomycotina</taxon>
        <taxon>Saccharomycetes</taxon>
        <taxon>Saccharomycetales</taxon>
        <taxon>Saccharomycetaceae</taxon>
        <taxon>Torulaspora</taxon>
    </lineage>
</organism>
<feature type="transmembrane region" description="Helical" evidence="1">
    <location>
        <begin position="30"/>
        <end position="49"/>
    </location>
</feature>
<dbReference type="eggNOG" id="ENOG502SFRD">
    <property type="taxonomic scope" value="Eukaryota"/>
</dbReference>
<dbReference type="RefSeq" id="XP_003680038.1">
    <property type="nucleotide sequence ID" value="XM_003679990.1"/>
</dbReference>
<dbReference type="KEGG" id="tdl:TDEL_0B06980"/>
<dbReference type="Proteomes" id="UP000005627">
    <property type="component" value="Chromosome 2"/>
</dbReference>
<sequence>MNPTVVRSFQRSAVRLAAHAEHGQGSVGKWMSTAGGVALLLTGGALVVAQRNNDQNSHIRNIFKNERGTGARHL</sequence>
<evidence type="ECO:0000313" key="3">
    <source>
        <dbReference type="Proteomes" id="UP000005627"/>
    </source>
</evidence>
<dbReference type="HOGENOM" id="CLU_182461_0_0_1"/>
<name>G8ZQD3_TORDE</name>
<keyword evidence="3" id="KW-1185">Reference proteome</keyword>
<keyword evidence="1" id="KW-0472">Membrane</keyword>
<dbReference type="InParanoid" id="G8ZQD3"/>
<accession>G8ZQD3</accession>
<keyword evidence="1" id="KW-0812">Transmembrane</keyword>
<reference evidence="2 3" key="1">
    <citation type="journal article" date="2011" name="Proc. Natl. Acad. Sci. U.S.A.">
        <title>Evolutionary erosion of yeast sex chromosomes by mating-type switching accidents.</title>
        <authorList>
            <person name="Gordon J.L."/>
            <person name="Armisen D."/>
            <person name="Proux-Wera E."/>
            <person name="Oheigeartaigh S.S."/>
            <person name="Byrne K.P."/>
            <person name="Wolfe K.H."/>
        </authorList>
    </citation>
    <scope>NUCLEOTIDE SEQUENCE [LARGE SCALE GENOMIC DNA]</scope>
    <source>
        <strain evidence="3">ATCC 10662 / CBS 1146 / NBRC 0425 / NCYC 2629 / NRRL Y-866</strain>
    </source>
</reference>
<dbReference type="AlphaFoldDB" id="G8ZQD3"/>
<dbReference type="EMBL" id="HE616743">
    <property type="protein sequence ID" value="CCE90827.1"/>
    <property type="molecule type" value="Genomic_DNA"/>
</dbReference>
<dbReference type="GeneID" id="11505222"/>
<proteinExistence type="predicted"/>
<dbReference type="OrthoDB" id="4065101at2759"/>
<gene>
    <name evidence="2" type="primary">TDEL0B06980</name>
    <name evidence="2" type="ORF">TDEL_0B06980</name>
</gene>